<dbReference type="GO" id="GO:0005886">
    <property type="term" value="C:plasma membrane"/>
    <property type="evidence" value="ECO:0007669"/>
    <property type="project" value="UniProtKB-SubCell"/>
</dbReference>
<dbReference type="PANTHER" id="PTHR36488">
    <property type="entry name" value="CASP-LIKE PROTEIN 1U1"/>
    <property type="match status" value="1"/>
</dbReference>
<sequence>MADDYNKSNVDGVISSDVNVVVENTPRTRSARASYYDVLLRIIGLACTFIASVIVGVDKERKIIPLKVTDSLPPLQITVIAKWHYMSAFVYFLVSNAIACTYAATSLVFSMMAKNIKNNMALLVLVILDLLIMGLLLSASGAAAAIGVIGLKGNSHVQWRKVCDVFGTYCRHMAAAVVLSLLGSFVFLWLVVLSVLNLQRNSK</sequence>
<feature type="transmembrane region" description="Helical" evidence="8">
    <location>
        <begin position="38"/>
        <end position="57"/>
    </location>
</feature>
<evidence type="ECO:0000256" key="5">
    <source>
        <dbReference type="ARBA" id="ARBA00022692"/>
    </source>
</evidence>
<keyword evidence="4 8" id="KW-1003">Cell membrane</keyword>
<feature type="domain" description="Casparian strip membrane protein" evidence="9">
    <location>
        <begin position="35"/>
        <end position="185"/>
    </location>
</feature>
<comment type="subunit">
    <text evidence="3 8">Homodimer and heterodimers.</text>
</comment>
<keyword evidence="5 8" id="KW-0812">Transmembrane</keyword>
<feature type="transmembrane region" description="Helical" evidence="8">
    <location>
        <begin position="88"/>
        <end position="109"/>
    </location>
</feature>
<dbReference type="InterPro" id="IPR006702">
    <property type="entry name" value="CASP_dom"/>
</dbReference>
<keyword evidence="11" id="KW-1185">Reference proteome</keyword>
<comment type="similarity">
    <text evidence="2 8">Belongs to the Casparian strip membrane proteins (CASP) family.</text>
</comment>
<comment type="caution">
    <text evidence="10">The sequence shown here is derived from an EMBL/GenBank/DDBJ whole genome shotgun (WGS) entry which is preliminary data.</text>
</comment>
<feature type="transmembrane region" description="Helical" evidence="8">
    <location>
        <begin position="171"/>
        <end position="196"/>
    </location>
</feature>
<evidence type="ECO:0000256" key="7">
    <source>
        <dbReference type="ARBA" id="ARBA00023136"/>
    </source>
</evidence>
<reference evidence="10" key="1">
    <citation type="journal article" date="2023" name="Science">
        <title>Elucidation of the pathway for biosynthesis of saponin adjuvants from the soapbark tree.</title>
        <authorList>
            <person name="Reed J."/>
            <person name="Orme A."/>
            <person name="El-Demerdash A."/>
            <person name="Owen C."/>
            <person name="Martin L.B.B."/>
            <person name="Misra R.C."/>
            <person name="Kikuchi S."/>
            <person name="Rejzek M."/>
            <person name="Martin A.C."/>
            <person name="Harkess A."/>
            <person name="Leebens-Mack J."/>
            <person name="Louveau T."/>
            <person name="Stephenson M.J."/>
            <person name="Osbourn A."/>
        </authorList>
    </citation>
    <scope>NUCLEOTIDE SEQUENCE</scope>
    <source>
        <strain evidence="10">S10</strain>
    </source>
</reference>
<comment type="subcellular location">
    <subcellularLocation>
        <location evidence="1 8">Cell membrane</location>
        <topology evidence="1 8">Multi-pass membrane protein</topology>
    </subcellularLocation>
</comment>
<proteinExistence type="inferred from homology"/>
<keyword evidence="7 8" id="KW-0472">Membrane</keyword>
<evidence type="ECO:0000256" key="3">
    <source>
        <dbReference type="ARBA" id="ARBA00011489"/>
    </source>
</evidence>
<name>A0AAD7LA84_QUISA</name>
<dbReference type="Pfam" id="PF04535">
    <property type="entry name" value="CASP_dom"/>
    <property type="match status" value="1"/>
</dbReference>
<dbReference type="NCBIfam" id="TIGR01569">
    <property type="entry name" value="A_tha_TIGR01569"/>
    <property type="match status" value="1"/>
</dbReference>
<dbReference type="Proteomes" id="UP001163823">
    <property type="component" value="Chromosome 10"/>
</dbReference>
<organism evidence="10 11">
    <name type="scientific">Quillaja saponaria</name>
    <name type="common">Soap bark tree</name>
    <dbReference type="NCBI Taxonomy" id="32244"/>
    <lineage>
        <taxon>Eukaryota</taxon>
        <taxon>Viridiplantae</taxon>
        <taxon>Streptophyta</taxon>
        <taxon>Embryophyta</taxon>
        <taxon>Tracheophyta</taxon>
        <taxon>Spermatophyta</taxon>
        <taxon>Magnoliopsida</taxon>
        <taxon>eudicotyledons</taxon>
        <taxon>Gunneridae</taxon>
        <taxon>Pentapetalae</taxon>
        <taxon>rosids</taxon>
        <taxon>fabids</taxon>
        <taxon>Fabales</taxon>
        <taxon>Quillajaceae</taxon>
        <taxon>Quillaja</taxon>
    </lineage>
</organism>
<evidence type="ECO:0000313" key="11">
    <source>
        <dbReference type="Proteomes" id="UP001163823"/>
    </source>
</evidence>
<dbReference type="AlphaFoldDB" id="A0AAD7LA84"/>
<dbReference type="KEGG" id="qsa:O6P43_026047"/>
<feature type="transmembrane region" description="Helical" evidence="8">
    <location>
        <begin position="121"/>
        <end position="151"/>
    </location>
</feature>
<evidence type="ECO:0000256" key="4">
    <source>
        <dbReference type="ARBA" id="ARBA00022475"/>
    </source>
</evidence>
<dbReference type="InterPro" id="IPR044173">
    <property type="entry name" value="CASPL"/>
</dbReference>
<evidence type="ECO:0000256" key="1">
    <source>
        <dbReference type="ARBA" id="ARBA00004651"/>
    </source>
</evidence>
<dbReference type="InterPro" id="IPR006459">
    <property type="entry name" value="CASP/CASPL"/>
</dbReference>
<evidence type="ECO:0000313" key="10">
    <source>
        <dbReference type="EMBL" id="KAJ7954469.1"/>
    </source>
</evidence>
<dbReference type="PANTHER" id="PTHR36488:SF8">
    <property type="entry name" value="CASP-LIKE PROTEIN 1U1"/>
    <property type="match status" value="1"/>
</dbReference>
<accession>A0AAD7LA84</accession>
<dbReference type="EMBL" id="JARAOO010000010">
    <property type="protein sequence ID" value="KAJ7954469.1"/>
    <property type="molecule type" value="Genomic_DNA"/>
</dbReference>
<evidence type="ECO:0000256" key="2">
    <source>
        <dbReference type="ARBA" id="ARBA00007651"/>
    </source>
</evidence>
<evidence type="ECO:0000259" key="9">
    <source>
        <dbReference type="Pfam" id="PF04535"/>
    </source>
</evidence>
<evidence type="ECO:0000256" key="6">
    <source>
        <dbReference type="ARBA" id="ARBA00022989"/>
    </source>
</evidence>
<keyword evidence="6 8" id="KW-1133">Transmembrane helix</keyword>
<protein>
    <recommendedName>
        <fullName evidence="8">CASP-like protein</fullName>
    </recommendedName>
</protein>
<evidence type="ECO:0000256" key="8">
    <source>
        <dbReference type="RuleBase" id="RU361233"/>
    </source>
</evidence>
<gene>
    <name evidence="10" type="ORF">O6P43_026047</name>
</gene>